<comment type="caution">
    <text evidence="2">The sequence shown here is derived from an EMBL/GenBank/DDBJ whole genome shotgun (WGS) entry which is preliminary data.</text>
</comment>
<dbReference type="EMBL" id="QGDQ01000004">
    <property type="protein sequence ID" value="PWJ55172.1"/>
    <property type="molecule type" value="Genomic_DNA"/>
</dbReference>
<name>A0A316AC65_9ACTN</name>
<dbReference type="InterPro" id="IPR013974">
    <property type="entry name" value="SAF"/>
</dbReference>
<organism evidence="2 3">
    <name type="scientific">Quadrisphaera granulorum</name>
    <dbReference type="NCBI Taxonomy" id="317664"/>
    <lineage>
        <taxon>Bacteria</taxon>
        <taxon>Bacillati</taxon>
        <taxon>Actinomycetota</taxon>
        <taxon>Actinomycetes</taxon>
        <taxon>Kineosporiales</taxon>
        <taxon>Kineosporiaceae</taxon>
        <taxon>Quadrisphaera</taxon>
    </lineage>
</organism>
<evidence type="ECO:0000259" key="1">
    <source>
        <dbReference type="SMART" id="SM00858"/>
    </source>
</evidence>
<gene>
    <name evidence="2" type="ORF">BXY45_10494</name>
</gene>
<dbReference type="OrthoDB" id="4808509at2"/>
<proteinExistence type="predicted"/>
<feature type="domain" description="SAF" evidence="1">
    <location>
        <begin position="17"/>
        <end position="83"/>
    </location>
</feature>
<keyword evidence="3" id="KW-1185">Reference proteome</keyword>
<protein>
    <recommendedName>
        <fullName evidence="1">SAF domain-containing protein</fullName>
    </recommendedName>
</protein>
<dbReference type="AlphaFoldDB" id="A0A316AC65"/>
<evidence type="ECO:0000313" key="2">
    <source>
        <dbReference type="EMBL" id="PWJ55172.1"/>
    </source>
</evidence>
<sequence>MIVTALVPREGPAAGSTAVVVASDNLPAGAAVASGSRTAALPESAVPQGALVPADLAAGGRADGARLAAPVREGEVITDVRLRGDDVLASLAPGQVAVPVSVTAPAPDGLLVPGARVAVLAASPDTIDDDGTGVLVPSAMLLVVSSDALTTGLLSGGGGGTVVVLALDDEDAARVAAATANGGVVLARAA</sequence>
<accession>A0A316AC65</accession>
<reference evidence="2 3" key="1">
    <citation type="submission" date="2018-03" db="EMBL/GenBank/DDBJ databases">
        <title>Genomic Encyclopedia of Archaeal and Bacterial Type Strains, Phase II (KMG-II): from individual species to whole genera.</title>
        <authorList>
            <person name="Goeker M."/>
        </authorList>
    </citation>
    <scope>NUCLEOTIDE SEQUENCE [LARGE SCALE GENOMIC DNA]</scope>
    <source>
        <strain evidence="2 3">DSM 44889</strain>
    </source>
</reference>
<dbReference type="Proteomes" id="UP000245469">
    <property type="component" value="Unassembled WGS sequence"/>
</dbReference>
<dbReference type="CDD" id="cd11614">
    <property type="entry name" value="SAF_CpaB_FlgA_like"/>
    <property type="match status" value="1"/>
</dbReference>
<evidence type="ECO:0000313" key="3">
    <source>
        <dbReference type="Proteomes" id="UP000245469"/>
    </source>
</evidence>
<dbReference type="SMART" id="SM00858">
    <property type="entry name" value="SAF"/>
    <property type="match status" value="1"/>
</dbReference>